<keyword evidence="4 15" id="KW-0808">Transferase</keyword>
<evidence type="ECO:0000313" key="15">
    <source>
        <dbReference type="EMBL" id="AIG28768.1"/>
    </source>
</evidence>
<reference evidence="15 16" key="1">
    <citation type="journal article" date="2011" name="J. Bacteriol.">
        <title>Genome sequence of Brevibacillus laterosporus LMG 15441, a pathogen of invertebrates.</title>
        <authorList>
            <person name="Djukic M."/>
            <person name="Poehlein A."/>
            <person name="Thurmer A."/>
            <person name="Daniel R."/>
        </authorList>
    </citation>
    <scope>NUCLEOTIDE SEQUENCE [LARGE SCALE GENOMIC DNA]</scope>
    <source>
        <strain evidence="15 16">LMG 15441</strain>
    </source>
</reference>
<keyword evidence="16" id="KW-1185">Reference proteome</keyword>
<dbReference type="PROSITE" id="PS50035">
    <property type="entry name" value="PLD"/>
    <property type="match status" value="2"/>
</dbReference>
<dbReference type="SMART" id="SM00155">
    <property type="entry name" value="PLDc"/>
    <property type="match status" value="2"/>
</dbReference>
<keyword evidence="3" id="KW-0444">Lipid biosynthesis</keyword>
<protein>
    <recommendedName>
        <fullName evidence="12">Cardiolipin synthase</fullName>
        <ecNumber evidence="12">2.7.8.-</ecNumber>
    </recommendedName>
</protein>
<evidence type="ECO:0000256" key="4">
    <source>
        <dbReference type="ARBA" id="ARBA00022679"/>
    </source>
</evidence>
<organism evidence="15 16">
    <name type="scientific">Brevibacillus laterosporus LMG 15441</name>
    <dbReference type="NCBI Taxonomy" id="1042163"/>
    <lineage>
        <taxon>Bacteria</taxon>
        <taxon>Bacillati</taxon>
        <taxon>Bacillota</taxon>
        <taxon>Bacilli</taxon>
        <taxon>Bacillales</taxon>
        <taxon>Paenibacillaceae</taxon>
        <taxon>Brevibacillus</taxon>
    </lineage>
</organism>
<name>A0A075RC35_BRELA</name>
<dbReference type="HOGENOM" id="CLU_038053_1_2_9"/>
<evidence type="ECO:0000256" key="12">
    <source>
        <dbReference type="NCBIfam" id="TIGR04265"/>
    </source>
</evidence>
<dbReference type="STRING" id="1042163.BRLA_c045040"/>
<evidence type="ECO:0000256" key="11">
    <source>
        <dbReference type="ARBA" id="ARBA00023264"/>
    </source>
</evidence>
<dbReference type="CDD" id="cd09112">
    <property type="entry name" value="PLDc_CLS_2"/>
    <property type="match status" value="1"/>
</dbReference>
<dbReference type="GO" id="GO:0005886">
    <property type="term" value="C:plasma membrane"/>
    <property type="evidence" value="ECO:0007669"/>
    <property type="project" value="UniProtKB-SubCell"/>
</dbReference>
<gene>
    <name evidence="15" type="primary">clsA_3</name>
    <name evidence="15" type="ORF">BRLA_c045040</name>
</gene>
<dbReference type="Pfam" id="PF13396">
    <property type="entry name" value="PLDc_N"/>
    <property type="match status" value="1"/>
</dbReference>
<dbReference type="NCBIfam" id="TIGR04265">
    <property type="entry name" value="bac_cardiolipin"/>
    <property type="match status" value="1"/>
</dbReference>
<dbReference type="InterPro" id="IPR027379">
    <property type="entry name" value="CLS_N"/>
</dbReference>
<dbReference type="Proteomes" id="UP000005850">
    <property type="component" value="Chromosome"/>
</dbReference>
<evidence type="ECO:0000256" key="3">
    <source>
        <dbReference type="ARBA" id="ARBA00022516"/>
    </source>
</evidence>
<evidence type="ECO:0000256" key="13">
    <source>
        <dbReference type="SAM" id="Phobius"/>
    </source>
</evidence>
<evidence type="ECO:0000256" key="9">
    <source>
        <dbReference type="ARBA" id="ARBA00023136"/>
    </source>
</evidence>
<dbReference type="InterPro" id="IPR001736">
    <property type="entry name" value="PLipase_D/transphosphatidylase"/>
</dbReference>
<dbReference type="PANTHER" id="PTHR21248">
    <property type="entry name" value="CARDIOLIPIN SYNTHASE"/>
    <property type="match status" value="1"/>
</dbReference>
<dbReference type="GO" id="GO:0008808">
    <property type="term" value="F:cardiolipin synthase activity"/>
    <property type="evidence" value="ECO:0007669"/>
    <property type="project" value="UniProtKB-UniRule"/>
</dbReference>
<evidence type="ECO:0000256" key="6">
    <source>
        <dbReference type="ARBA" id="ARBA00022737"/>
    </source>
</evidence>
<evidence type="ECO:0000313" key="16">
    <source>
        <dbReference type="Proteomes" id="UP000005850"/>
    </source>
</evidence>
<dbReference type="Gene3D" id="3.30.870.10">
    <property type="entry name" value="Endonuclease Chain A"/>
    <property type="match status" value="2"/>
</dbReference>
<sequence>MLYYFFVSTIIHLIIALLFTIFIIKEKRMPERTLAWIFAVYSFPVIGICCYFLIGRFWSYEEKDRQDNKYQKKVNQITDTPQGLALRCTDEDSQLEASCLGSSIRKLIRFNQSNAGAQLTQENQVELFHKAAPFFTALWEKIDKAMYQIHVLFYTIEGDYVGRSLLDLLKKKAEQGCEVRVIVDDIGSKTFPDAWADELRQAGGQFYRFSPRKHLRTFIRLNYRNHRKIVVIDHAIGFFGGCNIGKEYVGEDPKLGFWRDTHIQVTGEAACELQKIFIKDWKMVSGLTINMSNSEVATSSAQTKQHDEQMGKSTVEPTDEHENKHLIQVIETDPRERWEPIRQTFLQMIMRAEKSVKITSPYFIPDEVLLVALCTIAQAGVEVTLILPGIPDSKLVYYASQSFLDELRKAGVSIYLYDKGFLHAKVLLVDDNQALVGTSNWDFRSFYLNFEVNALFYGRSRFIQELTAQFEQDISNSKVSNEEPKTISRKYIESVARLFSPLL</sequence>
<dbReference type="RefSeq" id="WP_003334169.1">
    <property type="nucleotide sequence ID" value="NZ_CP007806.1"/>
</dbReference>
<dbReference type="EC" id="2.7.8.-" evidence="12"/>
<feature type="transmembrane region" description="Helical" evidence="13">
    <location>
        <begin position="6"/>
        <end position="24"/>
    </location>
</feature>
<feature type="transmembrane region" description="Helical" evidence="13">
    <location>
        <begin position="36"/>
        <end position="58"/>
    </location>
</feature>
<dbReference type="eggNOG" id="COG1502">
    <property type="taxonomic scope" value="Bacteria"/>
</dbReference>
<evidence type="ECO:0000259" key="14">
    <source>
        <dbReference type="PROSITE" id="PS50035"/>
    </source>
</evidence>
<dbReference type="InterPro" id="IPR022924">
    <property type="entry name" value="Cardiolipin_synthase"/>
</dbReference>
<keyword evidence="11" id="KW-1208">Phospholipid metabolism</keyword>
<dbReference type="AlphaFoldDB" id="A0A075RC35"/>
<dbReference type="EMBL" id="CP007806">
    <property type="protein sequence ID" value="AIG28768.1"/>
    <property type="molecule type" value="Genomic_DNA"/>
</dbReference>
<feature type="domain" description="PLD phosphodiesterase" evidence="14">
    <location>
        <begin position="418"/>
        <end position="445"/>
    </location>
</feature>
<feature type="domain" description="PLD phosphodiesterase" evidence="14">
    <location>
        <begin position="221"/>
        <end position="248"/>
    </location>
</feature>
<dbReference type="PANTHER" id="PTHR21248:SF22">
    <property type="entry name" value="PHOSPHOLIPASE D"/>
    <property type="match status" value="1"/>
</dbReference>
<evidence type="ECO:0000256" key="1">
    <source>
        <dbReference type="ARBA" id="ARBA00004651"/>
    </source>
</evidence>
<keyword evidence="6" id="KW-0677">Repeat</keyword>
<dbReference type="KEGG" id="blr:BRLA_c045040"/>
<accession>A0A075RC35</accession>
<keyword evidence="10" id="KW-0594">Phospholipid biosynthesis</keyword>
<dbReference type="InterPro" id="IPR025202">
    <property type="entry name" value="PLD-like_dom"/>
</dbReference>
<keyword evidence="7 13" id="KW-1133">Transmembrane helix</keyword>
<evidence type="ECO:0000256" key="7">
    <source>
        <dbReference type="ARBA" id="ARBA00022989"/>
    </source>
</evidence>
<dbReference type="Pfam" id="PF13091">
    <property type="entry name" value="PLDc_2"/>
    <property type="match status" value="2"/>
</dbReference>
<keyword evidence="5 13" id="KW-0812">Transmembrane</keyword>
<keyword evidence="9 13" id="KW-0472">Membrane</keyword>
<dbReference type="GO" id="GO:0032049">
    <property type="term" value="P:cardiolipin biosynthetic process"/>
    <property type="evidence" value="ECO:0007669"/>
    <property type="project" value="UniProtKB-UniRule"/>
</dbReference>
<evidence type="ECO:0000256" key="10">
    <source>
        <dbReference type="ARBA" id="ARBA00023209"/>
    </source>
</evidence>
<dbReference type="SUPFAM" id="SSF56024">
    <property type="entry name" value="Phospholipase D/nuclease"/>
    <property type="match status" value="2"/>
</dbReference>
<evidence type="ECO:0000256" key="5">
    <source>
        <dbReference type="ARBA" id="ARBA00022692"/>
    </source>
</evidence>
<evidence type="ECO:0000256" key="8">
    <source>
        <dbReference type="ARBA" id="ARBA00023098"/>
    </source>
</evidence>
<evidence type="ECO:0000256" key="2">
    <source>
        <dbReference type="ARBA" id="ARBA00022475"/>
    </source>
</evidence>
<dbReference type="CDD" id="cd09110">
    <property type="entry name" value="PLDc_CLS_1"/>
    <property type="match status" value="1"/>
</dbReference>
<keyword evidence="8" id="KW-0443">Lipid metabolism</keyword>
<keyword evidence="2" id="KW-1003">Cell membrane</keyword>
<proteinExistence type="predicted"/>
<comment type="subcellular location">
    <subcellularLocation>
        <location evidence="1">Cell membrane</location>
        <topology evidence="1">Multi-pass membrane protein</topology>
    </subcellularLocation>
</comment>